<dbReference type="EMBL" id="PDSK01000134">
    <property type="protein sequence ID" value="PIE31642.1"/>
    <property type="molecule type" value="Genomic_DNA"/>
</dbReference>
<evidence type="ECO:0000313" key="1">
    <source>
        <dbReference type="EMBL" id="PIE31642.1"/>
    </source>
</evidence>
<reference evidence="1 2" key="1">
    <citation type="submission" date="2017-10" db="EMBL/GenBank/DDBJ databases">
        <title>Novel microbial diversity and functional potential in the marine mammal oral microbiome.</title>
        <authorList>
            <person name="Dudek N.K."/>
            <person name="Sun C.L."/>
            <person name="Burstein D."/>
            <person name="Kantor R.S."/>
            <person name="Aliaga Goltsman D.S."/>
            <person name="Bik E.M."/>
            <person name="Thomas B.C."/>
            <person name="Banfield J.F."/>
            <person name="Relman D.A."/>
        </authorList>
    </citation>
    <scope>NUCLEOTIDE SEQUENCE [LARGE SCALE GENOMIC DNA]</scope>
    <source>
        <strain evidence="1">DOLJORAL78_47_16</strain>
    </source>
</reference>
<name>A0A2G6K9H9_9BACT</name>
<gene>
    <name evidence="1" type="ORF">CSA56_17675</name>
</gene>
<sequence>MKRYSRHIQQELRKLALLAVEKELRLQLTELSTQFHAWKSGEISSRELRHVIHLYVDGPSRELFRQHREVPADIFVADAFARGVLQKEDVPDDVLTAIQNGIQFYHNVLENA</sequence>
<dbReference type="Proteomes" id="UP000230821">
    <property type="component" value="Unassembled WGS sequence"/>
</dbReference>
<comment type="caution">
    <text evidence="1">The sequence shown here is derived from an EMBL/GenBank/DDBJ whole genome shotgun (WGS) entry which is preliminary data.</text>
</comment>
<proteinExistence type="predicted"/>
<evidence type="ECO:0000313" key="2">
    <source>
        <dbReference type="Proteomes" id="UP000230821"/>
    </source>
</evidence>
<protein>
    <submittedName>
        <fullName evidence="1">Uncharacterized protein</fullName>
    </submittedName>
</protein>
<dbReference type="AlphaFoldDB" id="A0A2G6K9H9"/>
<organism evidence="1 2">
    <name type="scientific">candidate division KSB3 bacterium</name>
    <dbReference type="NCBI Taxonomy" id="2044937"/>
    <lineage>
        <taxon>Bacteria</taxon>
        <taxon>candidate division KSB3</taxon>
    </lineage>
</organism>
<accession>A0A2G6K9H9</accession>